<dbReference type="CTD" id="20251367"/>
<keyword evidence="4 9" id="KW-0863">Zinc-finger</keyword>
<dbReference type="InterPro" id="IPR017907">
    <property type="entry name" value="Znf_RING_CS"/>
</dbReference>
<dbReference type="Gene3D" id="3.30.40.10">
    <property type="entry name" value="Zinc/RING finger domain, C3HC4 (zinc finger)"/>
    <property type="match status" value="1"/>
</dbReference>
<dbReference type="InterPro" id="IPR032443">
    <property type="entry name" value="RAWUL"/>
</dbReference>
<feature type="domain" description="RING-type" evidence="10">
    <location>
        <begin position="18"/>
        <end position="57"/>
    </location>
</feature>
<keyword evidence="8" id="KW-0539">Nucleus</keyword>
<dbReference type="GO" id="GO:0008270">
    <property type="term" value="F:zinc ion binding"/>
    <property type="evidence" value="ECO:0007669"/>
    <property type="project" value="UniProtKB-KW"/>
</dbReference>
<dbReference type="PANTHER" id="PTHR10825:SF72">
    <property type="entry name" value="UBIQUITIN-LIKE DOMAIN-CONTAINING PROTEIN"/>
    <property type="match status" value="1"/>
</dbReference>
<dbReference type="Pfam" id="PF16207">
    <property type="entry name" value="RAWUL"/>
    <property type="match status" value="1"/>
</dbReference>
<dbReference type="HOGENOM" id="CLU_046427_4_2_1"/>
<dbReference type="InterPro" id="IPR013083">
    <property type="entry name" value="Znf_RING/FYVE/PHD"/>
</dbReference>
<name>V4B1J5_LOTGI</name>
<evidence type="ECO:0000256" key="2">
    <source>
        <dbReference type="ARBA" id="ARBA00022491"/>
    </source>
</evidence>
<proteinExistence type="predicted"/>
<keyword evidence="12" id="KW-1185">Reference proteome</keyword>
<dbReference type="GeneID" id="20251367"/>
<keyword evidence="7" id="KW-0804">Transcription</keyword>
<dbReference type="RefSeq" id="XP_009067207.1">
    <property type="nucleotide sequence ID" value="XM_009068959.1"/>
</dbReference>
<evidence type="ECO:0000256" key="8">
    <source>
        <dbReference type="ARBA" id="ARBA00023242"/>
    </source>
</evidence>
<dbReference type="PROSITE" id="PS00518">
    <property type="entry name" value="ZF_RING_1"/>
    <property type="match status" value="1"/>
</dbReference>
<dbReference type="Gene3D" id="3.10.20.90">
    <property type="entry name" value="Phosphatidylinositol 3-kinase Catalytic Subunit, Chain A, domain 1"/>
    <property type="match status" value="1"/>
</dbReference>
<comment type="subcellular location">
    <subcellularLocation>
        <location evidence="1">Nucleus</location>
    </subcellularLocation>
</comment>
<dbReference type="FunFam" id="3.30.40.10:FF:000082">
    <property type="entry name" value="Polycomb group ring finger 2"/>
    <property type="match status" value="1"/>
</dbReference>
<reference evidence="11 12" key="1">
    <citation type="journal article" date="2013" name="Nature">
        <title>Insights into bilaterian evolution from three spiralian genomes.</title>
        <authorList>
            <person name="Simakov O."/>
            <person name="Marletaz F."/>
            <person name="Cho S.J."/>
            <person name="Edsinger-Gonzales E."/>
            <person name="Havlak P."/>
            <person name="Hellsten U."/>
            <person name="Kuo D.H."/>
            <person name="Larsson T."/>
            <person name="Lv J."/>
            <person name="Arendt D."/>
            <person name="Savage R."/>
            <person name="Osoegawa K."/>
            <person name="de Jong P."/>
            <person name="Grimwood J."/>
            <person name="Chapman J.A."/>
            <person name="Shapiro H."/>
            <person name="Aerts A."/>
            <person name="Otillar R.P."/>
            <person name="Terry A.Y."/>
            <person name="Boore J.L."/>
            <person name="Grigoriev I.V."/>
            <person name="Lindberg D.R."/>
            <person name="Seaver E.C."/>
            <person name="Weisblat D.A."/>
            <person name="Putnam N.H."/>
            <person name="Rokhsar D.S."/>
        </authorList>
    </citation>
    <scope>NUCLEOTIDE SEQUENCE [LARGE SCALE GENOMIC DNA]</scope>
</reference>
<dbReference type="Proteomes" id="UP000030746">
    <property type="component" value="Unassembled WGS sequence"/>
</dbReference>
<dbReference type="OrthoDB" id="1305878at2759"/>
<dbReference type="OMA" id="FRVEIMY"/>
<keyword evidence="6" id="KW-0805">Transcription regulation</keyword>
<evidence type="ECO:0000259" key="10">
    <source>
        <dbReference type="PROSITE" id="PS50089"/>
    </source>
</evidence>
<dbReference type="Pfam" id="PF13923">
    <property type="entry name" value="zf-C3HC4_2"/>
    <property type="match status" value="1"/>
</dbReference>
<evidence type="ECO:0000313" key="11">
    <source>
        <dbReference type="EMBL" id="ESO82104.1"/>
    </source>
</evidence>
<evidence type="ECO:0000256" key="9">
    <source>
        <dbReference type="PROSITE-ProRule" id="PRU00175"/>
    </source>
</evidence>
<keyword evidence="5" id="KW-0862">Zinc</keyword>
<evidence type="ECO:0000256" key="3">
    <source>
        <dbReference type="ARBA" id="ARBA00022723"/>
    </source>
</evidence>
<evidence type="ECO:0000313" key="12">
    <source>
        <dbReference type="Proteomes" id="UP000030746"/>
    </source>
</evidence>
<keyword evidence="3" id="KW-0479">Metal-binding</keyword>
<accession>V4B1J5</accession>
<evidence type="ECO:0000256" key="5">
    <source>
        <dbReference type="ARBA" id="ARBA00022833"/>
    </source>
</evidence>
<dbReference type="PANTHER" id="PTHR10825">
    <property type="entry name" value="RING FINGER DOMAIN-CONTAINING, POLYCOMB GROUP COMPONENT"/>
    <property type="match status" value="1"/>
</dbReference>
<keyword evidence="2" id="KW-0678">Repressor</keyword>
<dbReference type="STRING" id="225164.V4B1J5"/>
<dbReference type="AlphaFoldDB" id="V4B1J5"/>
<dbReference type="EMBL" id="KB204047">
    <property type="protein sequence ID" value="ESO82104.1"/>
    <property type="molecule type" value="Genomic_DNA"/>
</dbReference>
<dbReference type="GO" id="GO:0035102">
    <property type="term" value="C:PRC1 complex"/>
    <property type="evidence" value="ECO:0007669"/>
    <property type="project" value="TreeGrafter"/>
</dbReference>
<gene>
    <name evidence="11" type="ORF">LOTGIDRAFT_56827</name>
</gene>
<evidence type="ECO:0000256" key="7">
    <source>
        <dbReference type="ARBA" id="ARBA00023163"/>
    </source>
</evidence>
<evidence type="ECO:0000256" key="4">
    <source>
        <dbReference type="ARBA" id="ARBA00022771"/>
    </source>
</evidence>
<evidence type="ECO:0000256" key="6">
    <source>
        <dbReference type="ARBA" id="ARBA00023015"/>
    </source>
</evidence>
<organism evidence="11 12">
    <name type="scientific">Lottia gigantea</name>
    <name type="common">Giant owl limpet</name>
    <dbReference type="NCBI Taxonomy" id="225164"/>
    <lineage>
        <taxon>Eukaryota</taxon>
        <taxon>Metazoa</taxon>
        <taxon>Spiralia</taxon>
        <taxon>Lophotrochozoa</taxon>
        <taxon>Mollusca</taxon>
        <taxon>Gastropoda</taxon>
        <taxon>Patellogastropoda</taxon>
        <taxon>Lottioidea</taxon>
        <taxon>Lottiidae</taxon>
        <taxon>Lottia</taxon>
    </lineage>
</organism>
<dbReference type="SUPFAM" id="SSF57850">
    <property type="entry name" value="RING/U-box"/>
    <property type="match status" value="1"/>
</dbReference>
<dbReference type="GO" id="GO:0000122">
    <property type="term" value="P:negative regulation of transcription by RNA polymerase II"/>
    <property type="evidence" value="ECO:0007669"/>
    <property type="project" value="TreeGrafter"/>
</dbReference>
<protein>
    <recommendedName>
        <fullName evidence="10">RING-type domain-containing protein</fullName>
    </recommendedName>
</protein>
<evidence type="ECO:0000256" key="1">
    <source>
        <dbReference type="ARBA" id="ARBA00004123"/>
    </source>
</evidence>
<dbReference type="PROSITE" id="PS50089">
    <property type="entry name" value="ZF_RING_2"/>
    <property type="match status" value="1"/>
</dbReference>
<dbReference type="InterPro" id="IPR001841">
    <property type="entry name" value="Znf_RING"/>
</dbReference>
<dbReference type="GO" id="GO:1990841">
    <property type="term" value="F:promoter-specific chromatin binding"/>
    <property type="evidence" value="ECO:0007669"/>
    <property type="project" value="TreeGrafter"/>
</dbReference>
<sequence length="202" mass="23885">MHRSKKIKIGDVNPHLLCVLCGGYFVDATTIIECLHSFCKTCIIRYLESNKTCPSCDVLIHKTRPRLNIRSDKTLQDIVYKLVPGLYKNEMRRRREFYSQYPNKDDTNSPSEKRGDEMAERFIFTENEKISLALEYWRDDKKTKIDKTEKQRTTDIRYLQCPGALTVAHLKKFIRLKFELPARCRIDVYHKKEVLSDLYTLL</sequence>
<dbReference type="SMART" id="SM00184">
    <property type="entry name" value="RING"/>
    <property type="match status" value="1"/>
</dbReference>
<feature type="non-terminal residue" evidence="11">
    <location>
        <position position="202"/>
    </location>
</feature>
<dbReference type="KEGG" id="lgi:LOTGIDRAFT_56827"/>